<dbReference type="STRING" id="136857.CTEST_12630"/>
<evidence type="ECO:0000256" key="12">
    <source>
        <dbReference type="ARBA" id="ARBA00026028"/>
    </source>
</evidence>
<feature type="transmembrane region" description="Helical" evidence="18">
    <location>
        <begin position="237"/>
        <end position="257"/>
    </location>
</feature>
<dbReference type="GO" id="GO:0051205">
    <property type="term" value="P:protein insertion into membrane"/>
    <property type="evidence" value="ECO:0007669"/>
    <property type="project" value="TreeGrafter"/>
</dbReference>
<keyword evidence="4" id="KW-0813">Transport</keyword>
<dbReference type="NCBIfam" id="TIGR03592">
    <property type="entry name" value="yidC_oxa1_cterm"/>
    <property type="match status" value="1"/>
</dbReference>
<evidence type="ECO:0000256" key="18">
    <source>
        <dbReference type="SAM" id="Phobius"/>
    </source>
</evidence>
<dbReference type="GO" id="GO:0005886">
    <property type="term" value="C:plasma membrane"/>
    <property type="evidence" value="ECO:0007669"/>
    <property type="project" value="UniProtKB-SubCell"/>
</dbReference>
<evidence type="ECO:0000256" key="16">
    <source>
        <dbReference type="RuleBase" id="RU003945"/>
    </source>
</evidence>
<feature type="transmembrane region" description="Helical" evidence="18">
    <location>
        <begin position="19"/>
        <end position="38"/>
    </location>
</feature>
<evidence type="ECO:0000256" key="3">
    <source>
        <dbReference type="ARBA" id="ARBA00015325"/>
    </source>
</evidence>
<dbReference type="InterPro" id="IPR047196">
    <property type="entry name" value="YidC_ALB_C"/>
</dbReference>
<dbReference type="Pfam" id="PF02096">
    <property type="entry name" value="60KD_IMP"/>
    <property type="match status" value="1"/>
</dbReference>
<evidence type="ECO:0000256" key="11">
    <source>
        <dbReference type="ARBA" id="ARBA00025034"/>
    </source>
</evidence>
<evidence type="ECO:0000256" key="5">
    <source>
        <dbReference type="ARBA" id="ARBA00022475"/>
    </source>
</evidence>
<proteinExistence type="inferred from homology"/>
<keyword evidence="7" id="KW-0653">Protein transport</keyword>
<dbReference type="GO" id="GO:0032977">
    <property type="term" value="F:membrane insertase activity"/>
    <property type="evidence" value="ECO:0007669"/>
    <property type="project" value="InterPro"/>
</dbReference>
<protein>
    <recommendedName>
        <fullName evidence="3">Membrane protein insertase YidC</fullName>
    </recommendedName>
    <alternativeName>
        <fullName evidence="15">Foldase YidC</fullName>
    </alternativeName>
    <alternativeName>
        <fullName evidence="14">Membrane integrase YidC</fullName>
    </alternativeName>
    <alternativeName>
        <fullName evidence="13">Membrane protein YidC</fullName>
    </alternativeName>
</protein>
<keyword evidence="5" id="KW-1003">Cell membrane</keyword>
<evidence type="ECO:0000256" key="8">
    <source>
        <dbReference type="ARBA" id="ARBA00022989"/>
    </source>
</evidence>
<keyword evidence="9 18" id="KW-0472">Membrane</keyword>
<comment type="similarity">
    <text evidence="2">Belongs to the OXA1/ALB3/YidC family. Type 1 subfamily.</text>
</comment>
<dbReference type="PANTHER" id="PTHR12428">
    <property type="entry name" value="OXA1"/>
    <property type="match status" value="1"/>
</dbReference>
<dbReference type="CDD" id="cd20070">
    <property type="entry name" value="5TM_YidC_Alb3"/>
    <property type="match status" value="1"/>
</dbReference>
<evidence type="ECO:0000256" key="15">
    <source>
        <dbReference type="ARBA" id="ARBA00033342"/>
    </source>
</evidence>
<keyword evidence="21" id="KW-1185">Reference proteome</keyword>
<comment type="subcellular location">
    <subcellularLocation>
        <location evidence="1">Cell membrane</location>
        <topology evidence="1">Multi-pass membrane protein</topology>
    </subcellularLocation>
    <subcellularLocation>
        <location evidence="16">Membrane</location>
        <topology evidence="16">Multi-pass membrane protein</topology>
    </subcellularLocation>
</comment>
<keyword evidence="8 18" id="KW-1133">Transmembrane helix</keyword>
<evidence type="ECO:0000256" key="2">
    <source>
        <dbReference type="ARBA" id="ARBA00010527"/>
    </source>
</evidence>
<feature type="transmembrane region" description="Helical" evidence="18">
    <location>
        <begin position="44"/>
        <end position="69"/>
    </location>
</feature>
<evidence type="ECO:0000259" key="19">
    <source>
        <dbReference type="Pfam" id="PF02096"/>
    </source>
</evidence>
<reference evidence="21" key="2">
    <citation type="submission" date="2015-05" db="EMBL/GenBank/DDBJ databases">
        <title>Complete genome sequence of Corynebacterium testudinoris DSM 44614, recovered from necrotic lesions in the mouth of a tortoise.</title>
        <authorList>
            <person name="Ruckert C."/>
            <person name="Albersmeier A."/>
            <person name="Winkler A."/>
            <person name="Tauch A."/>
        </authorList>
    </citation>
    <scope>NUCLEOTIDE SEQUENCE [LARGE SCALE GENOMIC DNA]</scope>
    <source>
        <strain evidence="21">DSM 44614</strain>
    </source>
</reference>
<dbReference type="EMBL" id="CP011545">
    <property type="protein sequence ID" value="AKK09932.1"/>
    <property type="molecule type" value="Genomic_DNA"/>
</dbReference>
<evidence type="ECO:0000313" key="21">
    <source>
        <dbReference type="Proteomes" id="UP000035540"/>
    </source>
</evidence>
<evidence type="ECO:0000256" key="10">
    <source>
        <dbReference type="ARBA" id="ARBA00023186"/>
    </source>
</evidence>
<dbReference type="InterPro" id="IPR028055">
    <property type="entry name" value="YidC/Oxa/ALB_C"/>
</dbReference>
<comment type="subunit">
    <text evidence="12">Interacts with the Sec translocase complex via SecD. Specifically interacts with transmembrane segments of nascent integral membrane proteins during membrane integration.</text>
</comment>
<evidence type="ECO:0000256" key="9">
    <source>
        <dbReference type="ARBA" id="ARBA00023136"/>
    </source>
</evidence>
<evidence type="ECO:0000256" key="13">
    <source>
        <dbReference type="ARBA" id="ARBA00031538"/>
    </source>
</evidence>
<feature type="transmembrane region" description="Helical" evidence="18">
    <location>
        <begin position="197"/>
        <end position="217"/>
    </location>
</feature>
<comment type="function">
    <text evidence="11">Required for the insertion and/or proper folding and/or complex formation of integral membrane proteins into the membrane. Involved in integration of membrane proteins that insert both dependently and independently of the Sec translocase complex, as well as at least some lipoproteins. Aids folding of multispanning membrane proteins.</text>
</comment>
<organism evidence="20 21">
    <name type="scientific">Corynebacterium testudinoris</name>
    <dbReference type="NCBI Taxonomy" id="136857"/>
    <lineage>
        <taxon>Bacteria</taxon>
        <taxon>Bacillati</taxon>
        <taxon>Actinomycetota</taxon>
        <taxon>Actinomycetes</taxon>
        <taxon>Mycobacteriales</taxon>
        <taxon>Corynebacteriaceae</taxon>
        <taxon>Corynebacterium</taxon>
    </lineage>
</organism>
<dbReference type="NCBIfam" id="NF001300">
    <property type="entry name" value="PRK00247.1"/>
    <property type="match status" value="1"/>
</dbReference>
<dbReference type="PANTHER" id="PTHR12428:SF65">
    <property type="entry name" value="CYTOCHROME C OXIDASE ASSEMBLY PROTEIN COX18, MITOCHONDRIAL"/>
    <property type="match status" value="1"/>
</dbReference>
<sequence length="420" mass="48034">MALLLTSVRMVDSTVLEPFIYVVSGVLKLWHLLIHNVLGVNDSTAWAFALLGLVVTVRGLITPISWIQYMSSRRSIVMRPELAALNKEYETRTDKESVAELETKRKELRQRHNYNPLAGCLPMLIQIPIFFGLYRVVVQMSRPSETLEVPDGASVGLLNATEMRSFINAELFGYPLPAYVAMSEEHLAALGTTRDEVLQFVLPTLLLAVFFTMFNLFQTVRRNRLTMDWTSKISRVANKIILFMIPFIPIMLISFGLTGQAPVAIIAYWFANNLWTLAQTTLIRIRVDQLMPLSEEHQASTNEAKEAFLTELRERRTYRRGVRRRQALGAIQPWRIPEIRRELNAEKAERREKSTAEKAERKRIRKEQSAARTQLIKDKNERKRQERLAKKNGETTAKSSSPPEEPAASDEPSPEQSPKD</sequence>
<evidence type="ECO:0000256" key="17">
    <source>
        <dbReference type="SAM" id="MobiDB-lite"/>
    </source>
</evidence>
<evidence type="ECO:0000256" key="7">
    <source>
        <dbReference type="ARBA" id="ARBA00022927"/>
    </source>
</evidence>
<reference evidence="20 21" key="1">
    <citation type="journal article" date="2015" name="Genome Announc.">
        <title>Complete Genome Sequence of the Type Strain Corynebacterium testudinoris DSM 44614, Recovered from Necrotic Lesions in the Mouth of a Tortoise.</title>
        <authorList>
            <person name="Ruckert C."/>
            <person name="Kriete M."/>
            <person name="Jaenicke S."/>
            <person name="Winkler A."/>
            <person name="Tauch A."/>
        </authorList>
    </citation>
    <scope>NUCLEOTIDE SEQUENCE [LARGE SCALE GENOMIC DNA]</scope>
    <source>
        <strain evidence="20 21">DSM 44614</strain>
    </source>
</reference>
<evidence type="ECO:0000256" key="14">
    <source>
        <dbReference type="ARBA" id="ARBA00033245"/>
    </source>
</evidence>
<dbReference type="KEGG" id="cted:CTEST_12630"/>
<feature type="transmembrane region" description="Helical" evidence="18">
    <location>
        <begin position="114"/>
        <end position="134"/>
    </location>
</feature>
<dbReference type="InterPro" id="IPR001708">
    <property type="entry name" value="YidC/ALB3/OXA1/COX18"/>
</dbReference>
<accession>A0A0G3HFK3</accession>
<feature type="region of interest" description="Disordered" evidence="17">
    <location>
        <begin position="346"/>
        <end position="420"/>
    </location>
</feature>
<feature type="compositionally biased region" description="Low complexity" evidence="17">
    <location>
        <begin position="409"/>
        <end position="420"/>
    </location>
</feature>
<evidence type="ECO:0000313" key="20">
    <source>
        <dbReference type="EMBL" id="AKK09932.1"/>
    </source>
</evidence>
<feature type="compositionally biased region" description="Basic and acidic residues" evidence="17">
    <location>
        <begin position="375"/>
        <end position="393"/>
    </location>
</feature>
<dbReference type="AlphaFoldDB" id="A0A0G3HFK3"/>
<gene>
    <name evidence="20" type="ORF">CTEST_12630</name>
</gene>
<feature type="compositionally biased region" description="Basic and acidic residues" evidence="17">
    <location>
        <begin position="346"/>
        <end position="360"/>
    </location>
</feature>
<keyword evidence="10" id="KW-0143">Chaperone</keyword>
<name>A0A0G3HFK3_9CORY</name>
<feature type="domain" description="Membrane insertase YidC/Oxa/ALB C-terminal" evidence="19">
    <location>
        <begin position="46"/>
        <end position="284"/>
    </location>
</feature>
<evidence type="ECO:0000256" key="4">
    <source>
        <dbReference type="ARBA" id="ARBA00022448"/>
    </source>
</evidence>
<dbReference type="GO" id="GO:0015031">
    <property type="term" value="P:protein transport"/>
    <property type="evidence" value="ECO:0007669"/>
    <property type="project" value="UniProtKB-KW"/>
</dbReference>
<evidence type="ECO:0000256" key="1">
    <source>
        <dbReference type="ARBA" id="ARBA00004651"/>
    </source>
</evidence>
<dbReference type="Proteomes" id="UP000035540">
    <property type="component" value="Chromosome"/>
</dbReference>
<keyword evidence="6 16" id="KW-0812">Transmembrane</keyword>
<evidence type="ECO:0000256" key="6">
    <source>
        <dbReference type="ARBA" id="ARBA00022692"/>
    </source>
</evidence>